<sequence length="88" mass="9813">MNRPPRPPLRRPSPRSPTLRRAPRSPASPRNALGDTRCVDLYVTLCTLYVTAQWASLRAGRAYGGCAVHRDLRARTVCETNRPRSGLT</sequence>
<evidence type="ECO:0000313" key="2">
    <source>
        <dbReference type="EMBL" id="CAH2037164.1"/>
    </source>
</evidence>
<organism evidence="2 3">
    <name type="scientific">Iphiclides podalirius</name>
    <name type="common">scarce swallowtail</name>
    <dbReference type="NCBI Taxonomy" id="110791"/>
    <lineage>
        <taxon>Eukaryota</taxon>
        <taxon>Metazoa</taxon>
        <taxon>Ecdysozoa</taxon>
        <taxon>Arthropoda</taxon>
        <taxon>Hexapoda</taxon>
        <taxon>Insecta</taxon>
        <taxon>Pterygota</taxon>
        <taxon>Neoptera</taxon>
        <taxon>Endopterygota</taxon>
        <taxon>Lepidoptera</taxon>
        <taxon>Glossata</taxon>
        <taxon>Ditrysia</taxon>
        <taxon>Papilionoidea</taxon>
        <taxon>Papilionidae</taxon>
        <taxon>Papilioninae</taxon>
        <taxon>Iphiclides</taxon>
    </lineage>
</organism>
<keyword evidence="3" id="KW-1185">Reference proteome</keyword>
<accession>A0ABN8HQA5</accession>
<dbReference type="EMBL" id="OW152822">
    <property type="protein sequence ID" value="CAH2037164.1"/>
    <property type="molecule type" value="Genomic_DNA"/>
</dbReference>
<evidence type="ECO:0000313" key="3">
    <source>
        <dbReference type="Proteomes" id="UP000837857"/>
    </source>
</evidence>
<dbReference type="Proteomes" id="UP000837857">
    <property type="component" value="Chromosome 10"/>
</dbReference>
<feature type="non-terminal residue" evidence="2">
    <location>
        <position position="1"/>
    </location>
</feature>
<proteinExistence type="predicted"/>
<feature type="compositionally biased region" description="Low complexity" evidence="1">
    <location>
        <begin position="16"/>
        <end position="30"/>
    </location>
</feature>
<name>A0ABN8HQA5_9NEOP</name>
<reference evidence="2" key="1">
    <citation type="submission" date="2022-03" db="EMBL/GenBank/DDBJ databases">
        <authorList>
            <person name="Martin H S."/>
        </authorList>
    </citation>
    <scope>NUCLEOTIDE SEQUENCE</scope>
</reference>
<gene>
    <name evidence="2" type="ORF">IPOD504_LOCUS1051</name>
</gene>
<feature type="region of interest" description="Disordered" evidence="1">
    <location>
        <begin position="1"/>
        <end position="33"/>
    </location>
</feature>
<protein>
    <submittedName>
        <fullName evidence="2">Uncharacterized protein</fullName>
    </submittedName>
</protein>
<evidence type="ECO:0000256" key="1">
    <source>
        <dbReference type="SAM" id="MobiDB-lite"/>
    </source>
</evidence>